<keyword evidence="3 6" id="KW-0378">Hydrolase</keyword>
<dbReference type="InterPro" id="IPR051156">
    <property type="entry name" value="Mito/Outer_Membr_Metalloprot"/>
</dbReference>
<feature type="domain" description="Peptidase M48" evidence="8">
    <location>
        <begin position="79"/>
        <end position="264"/>
    </location>
</feature>
<organism evidence="9 10">
    <name type="scientific">Noviherbaspirillum aridicola</name>
    <dbReference type="NCBI Taxonomy" id="2849687"/>
    <lineage>
        <taxon>Bacteria</taxon>
        <taxon>Pseudomonadati</taxon>
        <taxon>Pseudomonadota</taxon>
        <taxon>Betaproteobacteria</taxon>
        <taxon>Burkholderiales</taxon>
        <taxon>Oxalobacteraceae</taxon>
        <taxon>Noviherbaspirillum</taxon>
    </lineage>
</organism>
<comment type="caution">
    <text evidence="9">The sequence shown here is derived from an EMBL/GenBank/DDBJ whole genome shotgun (WGS) entry which is preliminary data.</text>
</comment>
<evidence type="ECO:0000256" key="5">
    <source>
        <dbReference type="ARBA" id="ARBA00023049"/>
    </source>
</evidence>
<dbReference type="PANTHER" id="PTHR22726">
    <property type="entry name" value="METALLOENDOPEPTIDASE OMA1"/>
    <property type="match status" value="1"/>
</dbReference>
<name>A0ABQ4Q5U7_9BURK</name>
<evidence type="ECO:0000256" key="7">
    <source>
        <dbReference type="SAM" id="SignalP"/>
    </source>
</evidence>
<accession>A0ABQ4Q5U7</accession>
<dbReference type="RefSeq" id="WP_220808334.1">
    <property type="nucleotide sequence ID" value="NZ_BPMK01000009.1"/>
</dbReference>
<evidence type="ECO:0000259" key="8">
    <source>
        <dbReference type="Pfam" id="PF01435"/>
    </source>
</evidence>
<evidence type="ECO:0000313" key="10">
    <source>
        <dbReference type="Proteomes" id="UP000887222"/>
    </source>
</evidence>
<proteinExistence type="inferred from homology"/>
<keyword evidence="10" id="KW-1185">Reference proteome</keyword>
<keyword evidence="4 6" id="KW-0862">Zinc</keyword>
<dbReference type="Gene3D" id="3.30.2010.10">
    <property type="entry name" value="Metalloproteases ('zincins'), catalytic domain"/>
    <property type="match status" value="1"/>
</dbReference>
<sequence length="299" mass="32325">MMPLIPLTVTLVALGTAAPWALAKDEVSSDGVKVEEMSALRKLVPEEELEAAAAQQYLEMKNQAAQHRALAPADNPQLQRLNAIAKKLIPHAERWNPRARQWKWEVSLIGSKEINAFCMPGGKIAFFSGILNQLKLTDDEVAIVMGHEIAHALREHGRERVAKSGLASAGAKIAGIGLSALLGIDPNLAGAATGGVANLTMLKFSRDDETEADLVGLDIVARAGYDPRAGIALWRKMAMVQKNESLQWLSTHPAGKARIAEIQRHLPTVMPLYAKAKGVPQSSLPPYKSNVEGITPIHR</sequence>
<evidence type="ECO:0000256" key="2">
    <source>
        <dbReference type="ARBA" id="ARBA00022723"/>
    </source>
</evidence>
<comment type="similarity">
    <text evidence="6">Belongs to the peptidase M48 family.</text>
</comment>
<keyword evidence="1 6" id="KW-0645">Protease</keyword>
<evidence type="ECO:0000256" key="6">
    <source>
        <dbReference type="RuleBase" id="RU003983"/>
    </source>
</evidence>
<feature type="signal peptide" evidence="7">
    <location>
        <begin position="1"/>
        <end position="23"/>
    </location>
</feature>
<reference evidence="9 10" key="1">
    <citation type="journal article" date="2022" name="Int. J. Syst. Evol. Microbiol.">
        <title>Noviherbaspirillum aridicola sp. nov., isolated from an arid soil in Pakistan.</title>
        <authorList>
            <person name="Khan I.U."/>
            <person name="Saqib M."/>
            <person name="Amin A."/>
            <person name="Hussain F."/>
            <person name="Li L."/>
            <person name="Liu Y.H."/>
            <person name="Fang B.Z."/>
            <person name="Ahmed I."/>
            <person name="Li W.J."/>
        </authorList>
    </citation>
    <scope>NUCLEOTIDE SEQUENCE [LARGE SCALE GENOMIC DNA]</scope>
    <source>
        <strain evidence="9 10">NCCP-691</strain>
    </source>
</reference>
<keyword evidence="5 6" id="KW-0482">Metalloprotease</keyword>
<protein>
    <submittedName>
        <fullName evidence="9">Peptidase M48</fullName>
    </submittedName>
</protein>
<evidence type="ECO:0000256" key="1">
    <source>
        <dbReference type="ARBA" id="ARBA00022670"/>
    </source>
</evidence>
<evidence type="ECO:0000256" key="4">
    <source>
        <dbReference type="ARBA" id="ARBA00022833"/>
    </source>
</evidence>
<comment type="cofactor">
    <cofactor evidence="6">
        <name>Zn(2+)</name>
        <dbReference type="ChEBI" id="CHEBI:29105"/>
    </cofactor>
    <text evidence="6">Binds 1 zinc ion per subunit.</text>
</comment>
<dbReference type="Proteomes" id="UP000887222">
    <property type="component" value="Unassembled WGS sequence"/>
</dbReference>
<evidence type="ECO:0000313" key="9">
    <source>
        <dbReference type="EMBL" id="GIZ52165.1"/>
    </source>
</evidence>
<feature type="chain" id="PRO_5046457303" evidence="7">
    <location>
        <begin position="24"/>
        <end position="299"/>
    </location>
</feature>
<keyword evidence="2" id="KW-0479">Metal-binding</keyword>
<dbReference type="EMBL" id="BPMK01000009">
    <property type="protein sequence ID" value="GIZ52165.1"/>
    <property type="molecule type" value="Genomic_DNA"/>
</dbReference>
<keyword evidence="7" id="KW-0732">Signal</keyword>
<dbReference type="CDD" id="cd07331">
    <property type="entry name" value="M48C_Oma1_like"/>
    <property type="match status" value="1"/>
</dbReference>
<gene>
    <name evidence="9" type="ORF">NCCP691_21790</name>
</gene>
<dbReference type="PANTHER" id="PTHR22726:SF1">
    <property type="entry name" value="METALLOENDOPEPTIDASE OMA1, MITOCHONDRIAL"/>
    <property type="match status" value="1"/>
</dbReference>
<evidence type="ECO:0000256" key="3">
    <source>
        <dbReference type="ARBA" id="ARBA00022801"/>
    </source>
</evidence>
<dbReference type="Pfam" id="PF01435">
    <property type="entry name" value="Peptidase_M48"/>
    <property type="match status" value="1"/>
</dbReference>
<dbReference type="InterPro" id="IPR001915">
    <property type="entry name" value="Peptidase_M48"/>
</dbReference>